<keyword evidence="1" id="KW-0812">Transmembrane</keyword>
<evidence type="ECO:0000256" key="1">
    <source>
        <dbReference type="SAM" id="Phobius"/>
    </source>
</evidence>
<proteinExistence type="predicted"/>
<feature type="transmembrane region" description="Helical" evidence="1">
    <location>
        <begin position="105"/>
        <end position="125"/>
    </location>
</feature>
<organism evidence="2">
    <name type="scientific">Macrococcus psychrotolerans</name>
    <dbReference type="NCBI Taxonomy" id="3039389"/>
    <lineage>
        <taxon>Bacteria</taxon>
        <taxon>Bacillati</taxon>
        <taxon>Bacillota</taxon>
        <taxon>Bacilli</taxon>
        <taxon>Bacillales</taxon>
        <taxon>Staphylococcaceae</taxon>
        <taxon>Macrococcus</taxon>
    </lineage>
</organism>
<dbReference type="RefSeq" id="WP_420496468.1">
    <property type="nucleotide sequence ID" value="NZ_CP124585.1"/>
</dbReference>
<feature type="transmembrane region" description="Helical" evidence="1">
    <location>
        <begin position="355"/>
        <end position="383"/>
    </location>
</feature>
<feature type="transmembrane region" description="Helical" evidence="1">
    <location>
        <begin position="74"/>
        <end position="93"/>
    </location>
</feature>
<feature type="transmembrane region" description="Helical" evidence="1">
    <location>
        <begin position="275"/>
        <end position="293"/>
    </location>
</feature>
<keyword evidence="1" id="KW-1133">Transmembrane helix</keyword>
<dbReference type="EMBL" id="CP124585">
    <property type="protein sequence ID" value="WZE69495.1"/>
    <property type="molecule type" value="Genomic_DNA"/>
</dbReference>
<feature type="transmembrane region" description="Helical" evidence="1">
    <location>
        <begin position="413"/>
        <end position="431"/>
    </location>
</feature>
<feature type="transmembrane region" description="Helical" evidence="1">
    <location>
        <begin position="170"/>
        <end position="190"/>
    </location>
</feature>
<name>A0AAU6RH43_9STAP</name>
<accession>A0AAU6RH43</accession>
<feature type="transmembrane region" description="Helical" evidence="1">
    <location>
        <begin position="202"/>
        <end position="223"/>
    </location>
</feature>
<feature type="transmembrane region" description="Helical" evidence="1">
    <location>
        <begin position="132"/>
        <end position="150"/>
    </location>
</feature>
<protein>
    <submittedName>
        <fullName evidence="2">Uncharacterized protein</fullName>
    </submittedName>
</protein>
<keyword evidence="1" id="KW-0472">Membrane</keyword>
<feature type="transmembrane region" description="Helical" evidence="1">
    <location>
        <begin position="235"/>
        <end position="263"/>
    </location>
</feature>
<dbReference type="AlphaFoldDB" id="A0AAU6RH43"/>
<feature type="transmembrane region" description="Helical" evidence="1">
    <location>
        <begin position="390"/>
        <end position="407"/>
    </location>
</feature>
<sequence>MIIQQFNIKDFIRINILVLFLTSLQFLREITLVYELILTISFLTYIYIFRKSVLSIFLFFLFFEFLMPPVPNEITLSPILFILFGIMLLFKILMKDGKFTLNKNITFVIAIVSSLYLITIVFYSIIVKGVSVHSVFTSLIPFFMYLYILLVLDNGYTKREFTLNKLFDYLYIWGMLYVINNFALFLYNILIGRPLSYRITLYDYNTLSPVILLVLSLVIFQYLKNNSNNKLILLILFISLSSVLPQTRSYILATTLLLTYLYLKTLVTMNFSKSMTMIGISILSLFLILKFNILDPIFARFQSAVDGDQNVSERFIEYDLAKNLFFENPLFGIGFGADFNVRHGELVNYIHSFPYYILANLGFFGIIPFSLILLLSLFIFFIIKSFEVKSIIISGLVMIFYSAFFAIYKWFSFGMIVGIVIWFIIYATYYLKKDSTGNDNYEA</sequence>
<gene>
    <name evidence="2" type="ORF">QA540_03625</name>
</gene>
<reference evidence="2" key="1">
    <citation type="submission" date="2023-04" db="EMBL/GenBank/DDBJ databases">
        <title>Macrococci isolated from food, foodproducing animals, and human clinical materials.</title>
        <authorList>
            <person name="Maslanova I."/>
            <person name="Svec P."/>
            <person name="Sedlacek I."/>
            <person name="Novakova D."/>
            <person name="Keller J.E."/>
            <person name="Schwendener S."/>
            <person name="Finstrlova A."/>
            <person name="Botka T."/>
            <person name="Kovarovic V."/>
            <person name="Petras P."/>
            <person name="Perreten V."/>
            <person name="Pantucek R."/>
        </authorList>
    </citation>
    <scope>NUCLEOTIDE SEQUENCE</scope>
    <source>
        <strain evidence="2">NRL/St 13/116</strain>
    </source>
</reference>
<evidence type="ECO:0000313" key="2">
    <source>
        <dbReference type="EMBL" id="WZE69495.1"/>
    </source>
</evidence>
<feature type="transmembrane region" description="Helical" evidence="1">
    <location>
        <begin position="36"/>
        <end position="62"/>
    </location>
</feature>